<name>A0ABU0GPM7_9CELL</name>
<dbReference type="NCBIfam" id="TIGR01179">
    <property type="entry name" value="galE"/>
    <property type="match status" value="1"/>
</dbReference>
<comment type="catalytic activity">
    <reaction evidence="1">
        <text>UDP-alpha-D-glucose = UDP-alpha-D-galactose</text>
        <dbReference type="Rhea" id="RHEA:22168"/>
        <dbReference type="ChEBI" id="CHEBI:58885"/>
        <dbReference type="ChEBI" id="CHEBI:66914"/>
        <dbReference type="EC" id="5.1.3.2"/>
    </reaction>
</comment>
<dbReference type="Gene3D" id="3.40.50.720">
    <property type="entry name" value="NAD(P)-binding Rossmann-like Domain"/>
    <property type="match status" value="1"/>
</dbReference>
<proteinExistence type="inferred from homology"/>
<reference evidence="13 14" key="1">
    <citation type="submission" date="2023-07" db="EMBL/GenBank/DDBJ databases">
        <title>Sequencing the genomes of 1000 actinobacteria strains.</title>
        <authorList>
            <person name="Klenk H.-P."/>
        </authorList>
    </citation>
    <scope>NUCLEOTIDE SEQUENCE [LARGE SCALE GENOMIC DNA]</scope>
    <source>
        <strain evidence="13 14">DSM 14785</strain>
    </source>
</reference>
<accession>A0ABU0GPM7</accession>
<dbReference type="EC" id="5.1.3.2" evidence="5"/>
<dbReference type="RefSeq" id="WP_070320686.1">
    <property type="nucleotide sequence ID" value="NZ_CP194061.1"/>
</dbReference>
<evidence type="ECO:0000256" key="11">
    <source>
        <dbReference type="ARBA" id="ARBA00033067"/>
    </source>
</evidence>
<evidence type="ECO:0000256" key="9">
    <source>
        <dbReference type="ARBA" id="ARBA00023277"/>
    </source>
</evidence>
<dbReference type="GO" id="GO:0003978">
    <property type="term" value="F:UDP-glucose 4-epimerase activity"/>
    <property type="evidence" value="ECO:0007669"/>
    <property type="project" value="UniProtKB-EC"/>
</dbReference>
<dbReference type="EMBL" id="JAUSVM010000001">
    <property type="protein sequence ID" value="MDQ0426532.1"/>
    <property type="molecule type" value="Genomic_DNA"/>
</dbReference>
<sequence length="332" mass="34637">MSVAVVGGAGYIGAHVVDVLRARGEHVLVVDDLSTGDADRVPGLPLTRIDVTDPTQVAPLATAFRQHEVDAVVHLAARKRVDESVAHPTRYLRDNVAGLANVLDAATAADARTVVLSSTAAVYGTPDAAGAPVDESTPPRPENPYGTSKLACEWLLEAHARAHGVAATSLRYFNVAGAARPVLADRGTSNLVPIVLDRLRADRAVEVFGGGLTTRDGTPVRDYVHVVDVAEAHVVALDALRSGRDVPAVVNLGTGEGSTVLEVVRAVARVLGVEPRVDVVARRAGDPVSVVADVTLAGTALGWRARLRLEDIAADAVRCDAGLTPELTDSSR</sequence>
<dbReference type="Pfam" id="PF01370">
    <property type="entry name" value="Epimerase"/>
    <property type="match status" value="1"/>
</dbReference>
<evidence type="ECO:0000313" key="13">
    <source>
        <dbReference type="EMBL" id="MDQ0426532.1"/>
    </source>
</evidence>
<evidence type="ECO:0000256" key="8">
    <source>
        <dbReference type="ARBA" id="ARBA00023235"/>
    </source>
</evidence>
<gene>
    <name evidence="13" type="ORF">JO380_002913</name>
</gene>
<comment type="pathway">
    <text evidence="3">Carbohydrate metabolism; galactose metabolism.</text>
</comment>
<evidence type="ECO:0000256" key="3">
    <source>
        <dbReference type="ARBA" id="ARBA00004947"/>
    </source>
</evidence>
<keyword evidence="9" id="KW-0119">Carbohydrate metabolism</keyword>
<evidence type="ECO:0000256" key="4">
    <source>
        <dbReference type="ARBA" id="ARBA00007637"/>
    </source>
</evidence>
<organism evidence="13 14">
    <name type="scientific">Cellulomonas iranensis</name>
    <dbReference type="NCBI Taxonomy" id="76862"/>
    <lineage>
        <taxon>Bacteria</taxon>
        <taxon>Bacillati</taxon>
        <taxon>Actinomycetota</taxon>
        <taxon>Actinomycetes</taxon>
        <taxon>Micrococcales</taxon>
        <taxon>Cellulomonadaceae</taxon>
        <taxon>Cellulomonas</taxon>
    </lineage>
</organism>
<dbReference type="Proteomes" id="UP001240250">
    <property type="component" value="Unassembled WGS sequence"/>
</dbReference>
<dbReference type="InterPro" id="IPR005886">
    <property type="entry name" value="UDP_G4E"/>
</dbReference>
<keyword evidence="8 13" id="KW-0413">Isomerase</keyword>
<evidence type="ECO:0000256" key="7">
    <source>
        <dbReference type="ARBA" id="ARBA00023027"/>
    </source>
</evidence>
<evidence type="ECO:0000256" key="1">
    <source>
        <dbReference type="ARBA" id="ARBA00000083"/>
    </source>
</evidence>
<dbReference type="PANTHER" id="PTHR43725">
    <property type="entry name" value="UDP-GLUCOSE 4-EPIMERASE"/>
    <property type="match status" value="1"/>
</dbReference>
<feature type="domain" description="NAD-dependent epimerase/dehydratase" evidence="12">
    <location>
        <begin position="3"/>
        <end position="253"/>
    </location>
</feature>
<keyword evidence="14" id="KW-1185">Reference proteome</keyword>
<comment type="similarity">
    <text evidence="4">Belongs to the NAD(P)-dependent epimerase/dehydratase family.</text>
</comment>
<comment type="cofactor">
    <cofactor evidence="2">
        <name>NAD(+)</name>
        <dbReference type="ChEBI" id="CHEBI:57540"/>
    </cofactor>
</comment>
<comment type="caution">
    <text evidence="13">The sequence shown here is derived from an EMBL/GenBank/DDBJ whole genome shotgun (WGS) entry which is preliminary data.</text>
</comment>
<dbReference type="InterPro" id="IPR001509">
    <property type="entry name" value="Epimerase_deHydtase"/>
</dbReference>
<dbReference type="Gene3D" id="3.90.25.10">
    <property type="entry name" value="UDP-galactose 4-epimerase, domain 1"/>
    <property type="match status" value="1"/>
</dbReference>
<evidence type="ECO:0000256" key="6">
    <source>
        <dbReference type="ARBA" id="ARBA00018569"/>
    </source>
</evidence>
<evidence type="ECO:0000313" key="14">
    <source>
        <dbReference type="Proteomes" id="UP001240250"/>
    </source>
</evidence>
<evidence type="ECO:0000256" key="10">
    <source>
        <dbReference type="ARBA" id="ARBA00031367"/>
    </source>
</evidence>
<evidence type="ECO:0000259" key="12">
    <source>
        <dbReference type="Pfam" id="PF01370"/>
    </source>
</evidence>
<evidence type="ECO:0000256" key="5">
    <source>
        <dbReference type="ARBA" id="ARBA00013189"/>
    </source>
</evidence>
<evidence type="ECO:0000256" key="2">
    <source>
        <dbReference type="ARBA" id="ARBA00001911"/>
    </source>
</evidence>
<keyword evidence="7" id="KW-0520">NAD</keyword>
<dbReference type="InterPro" id="IPR036291">
    <property type="entry name" value="NAD(P)-bd_dom_sf"/>
</dbReference>
<protein>
    <recommendedName>
        <fullName evidence="6">UDP-glucose 4-epimerase</fullName>
        <ecNumber evidence="5">5.1.3.2</ecNumber>
    </recommendedName>
    <alternativeName>
        <fullName evidence="11">Galactowaldenase</fullName>
    </alternativeName>
    <alternativeName>
        <fullName evidence="10">UDP-galactose 4-epimerase</fullName>
    </alternativeName>
</protein>
<dbReference type="SUPFAM" id="SSF51735">
    <property type="entry name" value="NAD(P)-binding Rossmann-fold domains"/>
    <property type="match status" value="1"/>
</dbReference>
<dbReference type="PANTHER" id="PTHR43725:SF53">
    <property type="entry name" value="UDP-ARABINOSE 4-EPIMERASE 1"/>
    <property type="match status" value="1"/>
</dbReference>